<protein>
    <recommendedName>
        <fullName evidence="4">homogentisate 1,2-dioxygenase</fullName>
        <ecNumber evidence="4">1.13.11.5</ecNumber>
    </recommendedName>
</protein>
<dbReference type="FunFam" id="2.60.120.10:FF:000034">
    <property type="entry name" value="Homogentisate 1,2-dioxygenase"/>
    <property type="match status" value="1"/>
</dbReference>
<keyword evidence="5 12" id="KW-0479">Metal-binding</keyword>
<dbReference type="Pfam" id="PF20510">
    <property type="entry name" value="HgmA_N"/>
    <property type="match status" value="1"/>
</dbReference>
<keyword evidence="16" id="KW-1185">Reference proteome</keyword>
<dbReference type="EMBL" id="BFAD01000013">
    <property type="protein sequence ID" value="GBE88563.1"/>
    <property type="molecule type" value="Genomic_DNA"/>
</dbReference>
<comment type="caution">
    <text evidence="15">The sequence shown here is derived from an EMBL/GenBank/DDBJ whole genome shotgun (WGS) entry which is preliminary data.</text>
</comment>
<gene>
    <name evidence="15" type="ORF">SCP_1303800</name>
</gene>
<evidence type="ECO:0000256" key="9">
    <source>
        <dbReference type="ARBA" id="ARBA00023004"/>
    </source>
</evidence>
<evidence type="ECO:0000256" key="5">
    <source>
        <dbReference type="ARBA" id="ARBA00022723"/>
    </source>
</evidence>
<evidence type="ECO:0000256" key="11">
    <source>
        <dbReference type="PIRSR" id="PIRSR605708-1"/>
    </source>
</evidence>
<dbReference type="InterPro" id="IPR046452">
    <property type="entry name" value="HgmA_N"/>
</dbReference>
<comment type="similarity">
    <text evidence="3">Belongs to the homogentisate dioxygenase family.</text>
</comment>
<dbReference type="InParanoid" id="A0A401H2F0"/>
<dbReference type="PANTHER" id="PTHR11056">
    <property type="entry name" value="HOMOGENTISATE 1,2-DIOXYGENASE"/>
    <property type="match status" value="1"/>
</dbReference>
<evidence type="ECO:0000256" key="1">
    <source>
        <dbReference type="ARBA" id="ARBA00001962"/>
    </source>
</evidence>
<dbReference type="SUPFAM" id="SSF51182">
    <property type="entry name" value="RmlC-like cupins"/>
    <property type="match status" value="1"/>
</dbReference>
<dbReference type="EC" id="1.13.11.5" evidence="4"/>
<keyword evidence="10" id="KW-0585">Phenylalanine catabolism</keyword>
<dbReference type="PANTHER" id="PTHR11056:SF4">
    <property type="entry name" value="HOMOGENTISATE 1,2-DIOXYGENASE"/>
    <property type="match status" value="1"/>
</dbReference>
<reference evidence="15 16" key="1">
    <citation type="journal article" date="2018" name="Sci. Rep.">
        <title>Genome sequence of the cauliflower mushroom Sparassis crispa (Hanabiratake) and its association with beneficial usage.</title>
        <authorList>
            <person name="Kiyama R."/>
            <person name="Furutani Y."/>
            <person name="Kawaguchi K."/>
            <person name="Nakanishi T."/>
        </authorList>
    </citation>
    <scope>NUCLEOTIDE SEQUENCE [LARGE SCALE GENOMIC DNA]</scope>
</reference>
<dbReference type="GO" id="GO:0046872">
    <property type="term" value="F:metal ion binding"/>
    <property type="evidence" value="ECO:0007669"/>
    <property type="project" value="UniProtKB-KW"/>
</dbReference>
<feature type="binding site" evidence="12">
    <location>
        <position position="359"/>
    </location>
    <ligand>
        <name>Fe cation</name>
        <dbReference type="ChEBI" id="CHEBI:24875"/>
    </ligand>
</feature>
<organism evidence="15 16">
    <name type="scientific">Sparassis crispa</name>
    <dbReference type="NCBI Taxonomy" id="139825"/>
    <lineage>
        <taxon>Eukaryota</taxon>
        <taxon>Fungi</taxon>
        <taxon>Dikarya</taxon>
        <taxon>Basidiomycota</taxon>
        <taxon>Agaricomycotina</taxon>
        <taxon>Agaricomycetes</taxon>
        <taxon>Polyporales</taxon>
        <taxon>Sparassidaceae</taxon>
        <taxon>Sparassis</taxon>
    </lineage>
</organism>
<feature type="binding site" evidence="12">
    <location>
        <position position="368"/>
    </location>
    <ligand>
        <name>homogentisate</name>
        <dbReference type="ChEBI" id="CHEBI:16169"/>
    </ligand>
</feature>
<feature type="active site" description="Proton acceptor" evidence="11">
    <location>
        <position position="310"/>
    </location>
</feature>
<evidence type="ECO:0000313" key="15">
    <source>
        <dbReference type="EMBL" id="GBE88563.1"/>
    </source>
</evidence>
<feature type="domain" description="Homogentisate 1,2-dioxygenase C-terminal" evidence="13">
    <location>
        <begin position="299"/>
        <end position="452"/>
    </location>
</feature>
<evidence type="ECO:0000256" key="12">
    <source>
        <dbReference type="PIRSR" id="PIRSR605708-2"/>
    </source>
</evidence>
<dbReference type="AlphaFoldDB" id="A0A401H2F0"/>
<dbReference type="NCBIfam" id="TIGR01015">
    <property type="entry name" value="hmgA"/>
    <property type="match status" value="1"/>
</dbReference>
<dbReference type="OrthoDB" id="1689029at2759"/>
<evidence type="ECO:0000256" key="4">
    <source>
        <dbReference type="ARBA" id="ARBA00013127"/>
    </source>
</evidence>
<dbReference type="InterPro" id="IPR014710">
    <property type="entry name" value="RmlC-like_jellyroll"/>
</dbReference>
<comment type="pathway">
    <text evidence="2">Amino-acid degradation; L-phenylalanine degradation; acetoacetate and fumarate from L-phenylalanine: step 4/6.</text>
</comment>
<accession>A0A401H2F0</accession>
<dbReference type="GO" id="GO:0005737">
    <property type="term" value="C:cytoplasm"/>
    <property type="evidence" value="ECO:0007669"/>
    <property type="project" value="TreeGrafter"/>
</dbReference>
<dbReference type="STRING" id="139825.A0A401H2F0"/>
<evidence type="ECO:0000256" key="10">
    <source>
        <dbReference type="ARBA" id="ARBA00023232"/>
    </source>
</evidence>
<proteinExistence type="inferred from homology"/>
<evidence type="ECO:0000256" key="8">
    <source>
        <dbReference type="ARBA" id="ARBA00023002"/>
    </source>
</evidence>
<evidence type="ECO:0000313" key="16">
    <source>
        <dbReference type="Proteomes" id="UP000287166"/>
    </source>
</evidence>
<feature type="binding site" evidence="12">
    <location>
        <position position="389"/>
    </location>
    <ligand>
        <name>Fe cation</name>
        <dbReference type="ChEBI" id="CHEBI:24875"/>
    </ligand>
</feature>
<dbReference type="GO" id="GO:0004411">
    <property type="term" value="F:homogentisate 1,2-dioxygenase activity"/>
    <property type="evidence" value="ECO:0007669"/>
    <property type="project" value="UniProtKB-EC"/>
</dbReference>
<keyword evidence="8" id="KW-0560">Oxidoreductase</keyword>
<comment type="cofactor">
    <cofactor evidence="1 12">
        <name>Fe cation</name>
        <dbReference type="ChEBI" id="CHEBI:24875"/>
    </cofactor>
</comment>
<keyword evidence="7 15" id="KW-0223">Dioxygenase</keyword>
<feature type="binding site" evidence="12">
    <location>
        <position position="353"/>
    </location>
    <ligand>
        <name>Fe cation</name>
        <dbReference type="ChEBI" id="CHEBI:24875"/>
    </ligand>
</feature>
<dbReference type="Proteomes" id="UP000287166">
    <property type="component" value="Unassembled WGS sequence"/>
</dbReference>
<evidence type="ECO:0000256" key="6">
    <source>
        <dbReference type="ARBA" id="ARBA00022878"/>
    </source>
</evidence>
<evidence type="ECO:0000259" key="13">
    <source>
        <dbReference type="Pfam" id="PF04209"/>
    </source>
</evidence>
<dbReference type="GeneID" id="38785480"/>
<keyword evidence="9 12" id="KW-0408">Iron</keyword>
<dbReference type="RefSeq" id="XP_027619476.1">
    <property type="nucleotide sequence ID" value="XM_027763675.1"/>
</dbReference>
<name>A0A401H2F0_9APHY</name>
<evidence type="ECO:0000256" key="7">
    <source>
        <dbReference type="ARBA" id="ARBA00022964"/>
    </source>
</evidence>
<dbReference type="InterPro" id="IPR046451">
    <property type="entry name" value="HgmA_C"/>
</dbReference>
<dbReference type="CDD" id="cd07000">
    <property type="entry name" value="cupin_HGO_N"/>
    <property type="match status" value="1"/>
</dbReference>
<keyword evidence="6" id="KW-0828">Tyrosine catabolism</keyword>
<feature type="binding site" evidence="12">
    <location>
        <position position="389"/>
    </location>
    <ligand>
        <name>homogentisate</name>
        <dbReference type="ChEBI" id="CHEBI:16169"/>
    </ligand>
</feature>
<dbReference type="GO" id="GO:0006559">
    <property type="term" value="P:L-phenylalanine catabolic process"/>
    <property type="evidence" value="ECO:0007669"/>
    <property type="project" value="UniProtKB-UniPathway"/>
</dbReference>
<sequence length="475" mass="52591">MTSGATAQNAFIVTPRENDPYSYQAGFGNRFASEAIPGTLPLAQNSPKKVKYDLYTECINGTSFVAPRSQNQFTWMYRMRPSVAHNGFRRLPDNPDLEANFHPSNPRVHFSPTQLAWSPLDIPPANQKVDFVAGLKTLAGSGDPTTREGLATHVYAANMSMEKTAFCNADGDMLILPQLGRLDIQTEFGKLMVRPGELVVVQRGIKWKVALPDGHARGYVQEIFGSHYELPELGPIGANGLANPRDFESPVASFDIDQSPWAIIYKVGGQLFVCNQDHTPFDVVAWHGNYIPYKYDLDKFAAMGSILKDHADPSIYCVLTAKSKTPSAPLVDFAIISPRWDVTKNTFRPAHYHRNCATEMLGMIHGSYRARNEALVTGSFSHESGFCPHGVSYEEFKAGREAPETPQVVHADTLMIVFESCLQTTLTDFAMNRSGKLHEHDPAMWKDMKAQFLDHVSEINADLQAAGLPKLGAKL</sequence>
<evidence type="ECO:0000259" key="14">
    <source>
        <dbReference type="Pfam" id="PF20510"/>
    </source>
</evidence>
<evidence type="ECO:0000256" key="2">
    <source>
        <dbReference type="ARBA" id="ARBA00004704"/>
    </source>
</evidence>
<feature type="domain" description="Homogentisate 1,2-dioxygenase N-terminal" evidence="14">
    <location>
        <begin position="23"/>
        <end position="297"/>
    </location>
</feature>
<dbReference type="GO" id="GO:0006572">
    <property type="term" value="P:L-tyrosine catabolic process"/>
    <property type="evidence" value="ECO:0007669"/>
    <property type="project" value="UniProtKB-KW"/>
</dbReference>
<dbReference type="Pfam" id="PF04209">
    <property type="entry name" value="HgmA_C"/>
    <property type="match status" value="1"/>
</dbReference>
<dbReference type="UniPathway" id="UPA00139">
    <property type="reaction ID" value="UER00339"/>
</dbReference>
<dbReference type="InterPro" id="IPR005708">
    <property type="entry name" value="Homogentis_dOase"/>
</dbReference>
<dbReference type="InterPro" id="IPR011051">
    <property type="entry name" value="RmlC_Cupin_sf"/>
</dbReference>
<dbReference type="Gene3D" id="2.60.120.10">
    <property type="entry name" value="Jelly Rolls"/>
    <property type="match status" value="1"/>
</dbReference>
<evidence type="ECO:0000256" key="3">
    <source>
        <dbReference type="ARBA" id="ARBA00007757"/>
    </source>
</evidence>